<proteinExistence type="predicted"/>
<organism evidence="3 4">
    <name type="scientific">Geomonas terrae</name>
    <dbReference type="NCBI Taxonomy" id="2562681"/>
    <lineage>
        <taxon>Bacteria</taxon>
        <taxon>Pseudomonadati</taxon>
        <taxon>Thermodesulfobacteriota</taxon>
        <taxon>Desulfuromonadia</taxon>
        <taxon>Geobacterales</taxon>
        <taxon>Geobacteraceae</taxon>
        <taxon>Geomonas</taxon>
    </lineage>
</organism>
<dbReference type="SUPFAM" id="SSF54909">
    <property type="entry name" value="Dimeric alpha+beta barrel"/>
    <property type="match status" value="1"/>
</dbReference>
<dbReference type="Proteomes" id="UP000306416">
    <property type="component" value="Unassembled WGS sequence"/>
</dbReference>
<dbReference type="PROSITE" id="PS51502">
    <property type="entry name" value="S_R_A_B_BARREL"/>
    <property type="match status" value="1"/>
</dbReference>
<reference evidence="3 4" key="1">
    <citation type="submission" date="2019-04" db="EMBL/GenBank/DDBJ databases">
        <title>Geobacter oryzae sp. nov., ferric-reducing bacteria isolated from paddy soil.</title>
        <authorList>
            <person name="Xu Z."/>
            <person name="Masuda Y."/>
            <person name="Itoh H."/>
            <person name="Senoo K."/>
        </authorList>
    </citation>
    <scope>NUCLEOTIDE SEQUENCE [LARGE SCALE GENOMIC DNA]</scope>
    <source>
        <strain evidence="3 4">Red111</strain>
    </source>
</reference>
<keyword evidence="4" id="KW-1185">Reference proteome</keyword>
<dbReference type="SMART" id="SM00886">
    <property type="entry name" value="Dabb"/>
    <property type="match status" value="1"/>
</dbReference>
<dbReference type="InterPro" id="IPR011008">
    <property type="entry name" value="Dimeric_a/b-barrel"/>
</dbReference>
<evidence type="ECO:0000256" key="1">
    <source>
        <dbReference type="SAM" id="Coils"/>
    </source>
</evidence>
<comment type="caution">
    <text evidence="3">The sequence shown here is derived from an EMBL/GenBank/DDBJ whole genome shotgun (WGS) entry which is preliminary data.</text>
</comment>
<feature type="coiled-coil region" evidence="1">
    <location>
        <begin position="11"/>
        <end position="38"/>
    </location>
</feature>
<gene>
    <name evidence="3" type="ORF">E4633_12380</name>
</gene>
<sequence length="96" mass="10893">MIVHIVLFKLKEATAENVEKAKERLLSMEGKVEMLRQLEVGVDLIRSERSADVALYTKFDSLEDLQSYQVHPYHANEVAAYMKSVCSSVVAADYEI</sequence>
<dbReference type="Pfam" id="PF07876">
    <property type="entry name" value="Dabb"/>
    <property type="match status" value="1"/>
</dbReference>
<dbReference type="PANTHER" id="PTHR37832:SF1">
    <property type="entry name" value="STRESS-RESPONSE A_B BARREL DOMAIN-CONTAINING PROTEIN"/>
    <property type="match status" value="1"/>
</dbReference>
<dbReference type="InterPro" id="IPR013097">
    <property type="entry name" value="Dabb"/>
</dbReference>
<accession>A0A4S1CDN9</accession>
<protein>
    <submittedName>
        <fullName evidence="3">Dabb family protein</fullName>
    </submittedName>
</protein>
<dbReference type="PANTHER" id="PTHR37832">
    <property type="entry name" value="BLL2683 PROTEIN"/>
    <property type="match status" value="1"/>
</dbReference>
<evidence type="ECO:0000313" key="3">
    <source>
        <dbReference type="EMBL" id="TGU71140.1"/>
    </source>
</evidence>
<feature type="domain" description="Stress-response A/B barrel" evidence="2">
    <location>
        <begin position="2"/>
        <end position="94"/>
    </location>
</feature>
<dbReference type="Gene3D" id="3.30.70.100">
    <property type="match status" value="1"/>
</dbReference>
<dbReference type="RefSeq" id="WP_135870579.1">
    <property type="nucleotide sequence ID" value="NZ_SRSC01000003.1"/>
</dbReference>
<name>A0A4S1CDN9_9BACT</name>
<keyword evidence="1" id="KW-0175">Coiled coil</keyword>
<evidence type="ECO:0000259" key="2">
    <source>
        <dbReference type="PROSITE" id="PS51502"/>
    </source>
</evidence>
<evidence type="ECO:0000313" key="4">
    <source>
        <dbReference type="Proteomes" id="UP000306416"/>
    </source>
</evidence>
<dbReference type="AlphaFoldDB" id="A0A4S1CDN9"/>
<dbReference type="EMBL" id="SRSC01000003">
    <property type="protein sequence ID" value="TGU71140.1"/>
    <property type="molecule type" value="Genomic_DNA"/>
</dbReference>